<keyword evidence="4 13" id="KW-0645">Protease</keyword>
<comment type="subcellular location">
    <subcellularLocation>
        <location evidence="1">Cell membrane</location>
        <topology evidence="1">Lipid-anchor</topology>
        <topology evidence="1">GPI-anchor</topology>
    </subcellularLocation>
</comment>
<dbReference type="Proteomes" id="UP001201262">
    <property type="component" value="Unassembled WGS sequence"/>
</dbReference>
<evidence type="ECO:0000256" key="6">
    <source>
        <dbReference type="ARBA" id="ARBA00022750"/>
    </source>
</evidence>
<name>A0AAD4KH90_9EURO</name>
<reference evidence="16" key="1">
    <citation type="submission" date="2021-12" db="EMBL/GenBank/DDBJ databases">
        <title>Convergent genome expansion in fungi linked to evolution of root-endophyte symbiosis.</title>
        <authorList>
            <consortium name="DOE Joint Genome Institute"/>
            <person name="Ke Y.-H."/>
            <person name="Bonito G."/>
            <person name="Liao H.-L."/>
            <person name="Looney B."/>
            <person name="Rojas-Flechas A."/>
            <person name="Nash J."/>
            <person name="Hameed K."/>
            <person name="Schadt C."/>
            <person name="Martin F."/>
            <person name="Crous P.W."/>
            <person name="Miettinen O."/>
            <person name="Magnuson J.K."/>
            <person name="Labbe J."/>
            <person name="Jacobson D."/>
            <person name="Doktycz M.J."/>
            <person name="Veneault-Fourrey C."/>
            <person name="Kuo A."/>
            <person name="Mondo S."/>
            <person name="Calhoun S."/>
            <person name="Riley R."/>
            <person name="Ohm R."/>
            <person name="LaButti K."/>
            <person name="Andreopoulos B."/>
            <person name="Pangilinan J."/>
            <person name="Nolan M."/>
            <person name="Tritt A."/>
            <person name="Clum A."/>
            <person name="Lipzen A."/>
            <person name="Daum C."/>
            <person name="Barry K."/>
            <person name="Grigoriev I.V."/>
            <person name="Vilgalys R."/>
        </authorList>
    </citation>
    <scope>NUCLEOTIDE SEQUENCE</scope>
    <source>
        <strain evidence="16">PMI_201</strain>
    </source>
</reference>
<keyword evidence="5 14" id="KW-0732">Signal</keyword>
<keyword evidence="3" id="KW-0336">GPI-anchor</keyword>
<dbReference type="Pfam" id="PF00026">
    <property type="entry name" value="Asp"/>
    <property type="match status" value="1"/>
</dbReference>
<dbReference type="Gene3D" id="2.40.70.10">
    <property type="entry name" value="Acid Proteases"/>
    <property type="match status" value="2"/>
</dbReference>
<feature type="chain" id="PRO_5042234948" description="Probable aspartic-type endopeptidase OPSB" evidence="14">
    <location>
        <begin position="19"/>
        <end position="494"/>
    </location>
</feature>
<dbReference type="InterPro" id="IPR021109">
    <property type="entry name" value="Peptidase_aspartic_dom_sf"/>
</dbReference>
<sequence length="494" mass="50739">MRGALVLLVVTATSSASALSLHKRDSPAVVKLPVQRRQAAQTIQKRDSTLGVTISNNQQLSYLVNLTLGSPPQTFSLTLDTGSSDLWVNVANSSICSGGNDPCKPFGLYNSSASSTYKGLDLAFNATYGDGSNSYGSYATDTLGLGNSTVDNFQFIVAESSTIPQGIAGVGYKISTYAADHENKTYDNLPYALAASGATKSAAYSLWLNDISAATGTILFGGVNKAKYKGELQTLPIVPVYNQYYSLAIALTEVSVQTSSQSKSYTNNLPLAVSLDTGTSFTALPEALVNNIYKDLDVTYDEKAAAAYIDCNAVEKDYNVTYNFSGAQITVAISQLILNGTEAGFPKGTCVFGIVPSAAGLNLLGDTFLRSAYVVYDLENNEISLANTNFNPGDDDILEIGTGSSAVPGATLVPSAVSTATGNGAATATNSAIVSTVPVGSTGTSSGSSGATSTASAAHSAASTSTSSGLATFPTSNAKHLLSGLAGAGLLLVV</sequence>
<dbReference type="PANTHER" id="PTHR47966:SF65">
    <property type="entry name" value="ASPARTIC-TYPE ENDOPEPTIDASE"/>
    <property type="match status" value="1"/>
</dbReference>
<evidence type="ECO:0000313" key="16">
    <source>
        <dbReference type="EMBL" id="KAH8690307.1"/>
    </source>
</evidence>
<dbReference type="SUPFAM" id="SSF50630">
    <property type="entry name" value="Acid proteases"/>
    <property type="match status" value="1"/>
</dbReference>
<keyword evidence="8" id="KW-0449">Lipoprotein</keyword>
<evidence type="ECO:0000256" key="8">
    <source>
        <dbReference type="ARBA" id="ARBA00023288"/>
    </source>
</evidence>
<proteinExistence type="inferred from homology"/>
<keyword evidence="17" id="KW-1185">Reference proteome</keyword>
<dbReference type="GeneID" id="70242546"/>
<evidence type="ECO:0000256" key="11">
    <source>
        <dbReference type="PIRSR" id="PIRSR601461-1"/>
    </source>
</evidence>
<dbReference type="PROSITE" id="PS00141">
    <property type="entry name" value="ASP_PROTEASE"/>
    <property type="match status" value="1"/>
</dbReference>
<dbReference type="EMBL" id="JAJTJA010000014">
    <property type="protein sequence ID" value="KAH8690307.1"/>
    <property type="molecule type" value="Genomic_DNA"/>
</dbReference>
<dbReference type="GO" id="GO:0005886">
    <property type="term" value="C:plasma membrane"/>
    <property type="evidence" value="ECO:0007669"/>
    <property type="project" value="UniProtKB-SubCell"/>
</dbReference>
<evidence type="ECO:0000256" key="13">
    <source>
        <dbReference type="RuleBase" id="RU000454"/>
    </source>
</evidence>
<dbReference type="PRINTS" id="PR00792">
    <property type="entry name" value="PEPSIN"/>
</dbReference>
<dbReference type="InterPro" id="IPR033121">
    <property type="entry name" value="PEPTIDASE_A1"/>
</dbReference>
<evidence type="ECO:0000313" key="17">
    <source>
        <dbReference type="Proteomes" id="UP001201262"/>
    </source>
</evidence>
<evidence type="ECO:0000256" key="2">
    <source>
        <dbReference type="ARBA" id="ARBA00007447"/>
    </source>
</evidence>
<dbReference type="GO" id="GO:0098552">
    <property type="term" value="C:side of membrane"/>
    <property type="evidence" value="ECO:0007669"/>
    <property type="project" value="UniProtKB-KW"/>
</dbReference>
<feature type="active site" evidence="11">
    <location>
        <position position="80"/>
    </location>
</feature>
<evidence type="ECO:0000256" key="9">
    <source>
        <dbReference type="ARBA" id="ARBA00067536"/>
    </source>
</evidence>
<dbReference type="InterPro" id="IPR033876">
    <property type="entry name" value="SAP-like"/>
</dbReference>
<dbReference type="AlphaFoldDB" id="A0AAD4KH90"/>
<comment type="similarity">
    <text evidence="2 13">Belongs to the peptidase A1 family.</text>
</comment>
<comment type="caution">
    <text evidence="16">The sequence shown here is derived from an EMBL/GenBank/DDBJ whole genome shotgun (WGS) entry which is preliminary data.</text>
</comment>
<evidence type="ECO:0000256" key="10">
    <source>
        <dbReference type="ARBA" id="ARBA00068059"/>
    </source>
</evidence>
<keyword evidence="3" id="KW-0325">Glycoprotein</keyword>
<evidence type="ECO:0000256" key="4">
    <source>
        <dbReference type="ARBA" id="ARBA00022670"/>
    </source>
</evidence>
<keyword evidence="7 13" id="KW-0378">Hydrolase</keyword>
<feature type="signal peptide" evidence="14">
    <location>
        <begin position="1"/>
        <end position="18"/>
    </location>
</feature>
<dbReference type="PROSITE" id="PS51767">
    <property type="entry name" value="PEPTIDASE_A1"/>
    <property type="match status" value="1"/>
</dbReference>
<evidence type="ECO:0000256" key="7">
    <source>
        <dbReference type="ARBA" id="ARBA00022801"/>
    </source>
</evidence>
<dbReference type="CDD" id="cd05474">
    <property type="entry name" value="SAP_like"/>
    <property type="match status" value="1"/>
</dbReference>
<protein>
    <recommendedName>
        <fullName evidence="10">Probable aspartic-type endopeptidase OPSB</fullName>
    </recommendedName>
    <alternativeName>
        <fullName evidence="9">Probable aspartic-type endopeptidase opsB</fullName>
    </alternativeName>
</protein>
<feature type="active site" evidence="11">
    <location>
        <position position="276"/>
    </location>
</feature>
<evidence type="ECO:0000256" key="1">
    <source>
        <dbReference type="ARBA" id="ARBA00004609"/>
    </source>
</evidence>
<dbReference type="PANTHER" id="PTHR47966">
    <property type="entry name" value="BETA-SITE APP-CLEAVING ENZYME, ISOFORM A-RELATED"/>
    <property type="match status" value="1"/>
</dbReference>
<accession>A0AAD4KH90</accession>
<evidence type="ECO:0000259" key="15">
    <source>
        <dbReference type="PROSITE" id="PS51767"/>
    </source>
</evidence>
<evidence type="ECO:0000256" key="12">
    <source>
        <dbReference type="PIRSR" id="PIRSR601461-2"/>
    </source>
</evidence>
<dbReference type="InterPro" id="IPR001461">
    <property type="entry name" value="Aspartic_peptidase_A1"/>
</dbReference>
<feature type="domain" description="Peptidase A1" evidence="15">
    <location>
        <begin position="62"/>
        <end position="386"/>
    </location>
</feature>
<dbReference type="FunFam" id="2.40.70.10:FF:000011">
    <property type="entry name" value="Aspartic protease"/>
    <property type="match status" value="1"/>
</dbReference>
<evidence type="ECO:0000256" key="3">
    <source>
        <dbReference type="ARBA" id="ARBA00022622"/>
    </source>
</evidence>
<dbReference type="InterPro" id="IPR001969">
    <property type="entry name" value="Aspartic_peptidase_AS"/>
</dbReference>
<organism evidence="16 17">
    <name type="scientific">Talaromyces proteolyticus</name>
    <dbReference type="NCBI Taxonomy" id="1131652"/>
    <lineage>
        <taxon>Eukaryota</taxon>
        <taxon>Fungi</taxon>
        <taxon>Dikarya</taxon>
        <taxon>Ascomycota</taxon>
        <taxon>Pezizomycotina</taxon>
        <taxon>Eurotiomycetes</taxon>
        <taxon>Eurotiomycetidae</taxon>
        <taxon>Eurotiales</taxon>
        <taxon>Trichocomaceae</taxon>
        <taxon>Talaromyces</taxon>
        <taxon>Talaromyces sect. Bacilispori</taxon>
    </lineage>
</organism>
<keyword evidence="12" id="KW-1015">Disulfide bond</keyword>
<keyword evidence="3" id="KW-0472">Membrane</keyword>
<gene>
    <name evidence="16" type="ORF">BGW36DRAFT_307697</name>
</gene>
<evidence type="ECO:0000256" key="5">
    <source>
        <dbReference type="ARBA" id="ARBA00022729"/>
    </source>
</evidence>
<dbReference type="GO" id="GO:0004190">
    <property type="term" value="F:aspartic-type endopeptidase activity"/>
    <property type="evidence" value="ECO:0007669"/>
    <property type="project" value="UniProtKB-KW"/>
</dbReference>
<keyword evidence="6 13" id="KW-0064">Aspartyl protease</keyword>
<feature type="disulfide bond" evidence="12">
    <location>
        <begin position="311"/>
        <end position="350"/>
    </location>
</feature>
<dbReference type="GO" id="GO:0006508">
    <property type="term" value="P:proteolysis"/>
    <property type="evidence" value="ECO:0007669"/>
    <property type="project" value="UniProtKB-KW"/>
</dbReference>
<dbReference type="RefSeq" id="XP_046066590.1">
    <property type="nucleotide sequence ID" value="XM_046212259.1"/>
</dbReference>
<evidence type="ECO:0000256" key="14">
    <source>
        <dbReference type="SAM" id="SignalP"/>
    </source>
</evidence>